<dbReference type="KEGG" id="bma:BMA2894"/>
<feature type="domain" description="HAMP" evidence="10">
    <location>
        <begin position="301"/>
        <end position="355"/>
    </location>
</feature>
<name>A0A0H2WG88_BURMA</name>
<dbReference type="PROSITE" id="PS50111">
    <property type="entry name" value="CHEMOTAXIS_TRANSDUC_2"/>
    <property type="match status" value="1"/>
</dbReference>
<dbReference type="Pfam" id="PF02743">
    <property type="entry name" value="dCache_1"/>
    <property type="match status" value="1"/>
</dbReference>
<dbReference type="SUPFAM" id="SSF58104">
    <property type="entry name" value="Methyl-accepting chemotaxis protein (MCP) signaling domain"/>
    <property type="match status" value="1"/>
</dbReference>
<dbReference type="AlphaFoldDB" id="A0A0H2WG88"/>
<evidence type="ECO:0000256" key="1">
    <source>
        <dbReference type="ARBA" id="ARBA00004651"/>
    </source>
</evidence>
<dbReference type="PATRIC" id="fig|243160.12.peg.2966"/>
<dbReference type="FunFam" id="1.10.287.950:FF:000001">
    <property type="entry name" value="Methyl-accepting chemotaxis sensory transducer"/>
    <property type="match status" value="1"/>
</dbReference>
<dbReference type="InterPro" id="IPR051310">
    <property type="entry name" value="MCP_chemotaxis"/>
</dbReference>
<dbReference type="InterPro" id="IPR004089">
    <property type="entry name" value="MCPsignal_dom"/>
</dbReference>
<evidence type="ECO:0000256" key="4">
    <source>
        <dbReference type="ARBA" id="ARBA00022989"/>
    </source>
</evidence>
<dbReference type="Gene3D" id="3.30.450.20">
    <property type="entry name" value="PAS domain"/>
    <property type="match status" value="2"/>
</dbReference>
<feature type="domain" description="Methyl-accepting transducer" evidence="9">
    <location>
        <begin position="360"/>
        <end position="589"/>
    </location>
</feature>
<dbReference type="Proteomes" id="UP000006693">
    <property type="component" value="Chromosome 1"/>
</dbReference>
<keyword evidence="4 8" id="KW-1133">Transmembrane helix</keyword>
<keyword evidence="2" id="KW-1003">Cell membrane</keyword>
<comment type="subcellular location">
    <subcellularLocation>
        <location evidence="1">Cell membrane</location>
        <topology evidence="1">Multi-pass membrane protein</topology>
    </subcellularLocation>
</comment>
<evidence type="ECO:0000256" key="7">
    <source>
        <dbReference type="PROSITE-ProRule" id="PRU00284"/>
    </source>
</evidence>
<dbReference type="Gene3D" id="1.10.287.950">
    <property type="entry name" value="Methyl-accepting chemotaxis protein"/>
    <property type="match status" value="1"/>
</dbReference>
<feature type="transmembrane region" description="Helical" evidence="8">
    <location>
        <begin position="12"/>
        <end position="35"/>
    </location>
</feature>
<dbReference type="SUPFAM" id="SSF103190">
    <property type="entry name" value="Sensory domain-like"/>
    <property type="match status" value="1"/>
</dbReference>
<proteinExistence type="inferred from homology"/>
<evidence type="ECO:0000256" key="5">
    <source>
        <dbReference type="ARBA" id="ARBA00023136"/>
    </source>
</evidence>
<evidence type="ECO:0000256" key="6">
    <source>
        <dbReference type="ARBA" id="ARBA00029447"/>
    </source>
</evidence>
<gene>
    <name evidence="11" type="ordered locus">BMA2894</name>
</gene>
<evidence type="ECO:0000256" key="8">
    <source>
        <dbReference type="SAM" id="Phobius"/>
    </source>
</evidence>
<dbReference type="InterPro" id="IPR003660">
    <property type="entry name" value="HAMP_dom"/>
</dbReference>
<dbReference type="GO" id="GO:0005886">
    <property type="term" value="C:plasma membrane"/>
    <property type="evidence" value="ECO:0007669"/>
    <property type="project" value="UniProtKB-SubCell"/>
</dbReference>
<dbReference type="CDD" id="cd11386">
    <property type="entry name" value="MCP_signal"/>
    <property type="match status" value="1"/>
</dbReference>
<dbReference type="CDD" id="cd06225">
    <property type="entry name" value="HAMP"/>
    <property type="match status" value="1"/>
</dbReference>
<keyword evidence="3 8" id="KW-0812">Transmembrane</keyword>
<dbReference type="EMBL" id="CP000010">
    <property type="protein sequence ID" value="AAU48376.1"/>
    <property type="molecule type" value="Genomic_DNA"/>
</dbReference>
<dbReference type="GO" id="GO:0007165">
    <property type="term" value="P:signal transduction"/>
    <property type="evidence" value="ECO:0007669"/>
    <property type="project" value="UniProtKB-KW"/>
</dbReference>
<accession>A0A0H2WG88</accession>
<evidence type="ECO:0000313" key="11">
    <source>
        <dbReference type="EMBL" id="AAU48376.1"/>
    </source>
</evidence>
<dbReference type="GO" id="GO:0004888">
    <property type="term" value="F:transmembrane signaling receptor activity"/>
    <property type="evidence" value="ECO:0007669"/>
    <property type="project" value="InterPro"/>
</dbReference>
<dbReference type="Pfam" id="PF00015">
    <property type="entry name" value="MCPsignal"/>
    <property type="match status" value="1"/>
</dbReference>
<sequence>MSPFMLSSIRSRILVACLAIVIGSLVINTALNYFVANRYNRESISQNLSAVLTGHEAGIADWVASKTQMIVSVEDAAISPDPIPALKQIAAAGGFTNVYVGYADKTAKFSDPTGIPPDYDPTGRPWYKQAAQAGKPVVTPPYVDVGTGKLVVAFAAPIMRDGALKGVVSGDVAMDSVIANVKAIHPTPGSFGMLVDRSGHIVAHADSKLTLKPVTDLSDDLSIDALAAASADENAAPIDAHVAGAAKLMRARAVPGTDWLTVVALDKSDVTAGMHSLLLVSIGTLVALAAVAALIVGAITGVAFRGLARIRDAMESIGSGTGDLTQRLPDSGRDEVAQIARSFNAFVSKLQEVMRVIRDASESVRHAAGEIASGNHDLSRRTESAAASLQQTAASIEEITSTVTQSAGAARQANDIATNAASVASRGGTVVSDVVSTMHEIEGASGKIADIIGVIDGIAFQTNILALNAAVEAARAGEEGRGFAVVAGEVRSLAQRSAQAAKEIKALIDSSVTSVSTGATLVQQAGQTMSDIVGTVSNVTTIMREISNAADEQTRGIQEVNRAVAQLDEMVQQNAALVEQSAAAASALQTQAVELADAVGQFKVA</sequence>
<dbReference type="SMART" id="SM00283">
    <property type="entry name" value="MA"/>
    <property type="match status" value="1"/>
</dbReference>
<dbReference type="InterPro" id="IPR029151">
    <property type="entry name" value="Sensor-like_sf"/>
</dbReference>
<dbReference type="PRINTS" id="PR00260">
    <property type="entry name" value="CHEMTRNSDUCR"/>
</dbReference>
<dbReference type="CDD" id="cd12913">
    <property type="entry name" value="PDC1_MCP_like"/>
    <property type="match status" value="1"/>
</dbReference>
<dbReference type="InterPro" id="IPR033479">
    <property type="entry name" value="dCache_1"/>
</dbReference>
<reference evidence="11 12" key="1">
    <citation type="journal article" date="2004" name="Proc. Natl. Acad. Sci. U.S.A.">
        <title>Structural flexibility in the Burkholderia mallei genome.</title>
        <authorList>
            <person name="Nierman W.C."/>
            <person name="DeShazer D."/>
            <person name="Kim H.S."/>
            <person name="Tettelin H."/>
            <person name="Nelson K.E."/>
            <person name="Feldblyum T."/>
            <person name="Ulrich R.L."/>
            <person name="Ronning C.M."/>
            <person name="Brinkac L.M."/>
            <person name="Daugherty S.C."/>
            <person name="Davidsen T.D."/>
            <person name="Deboy R.T."/>
            <person name="Dimitrov G."/>
            <person name="Dodson R.J."/>
            <person name="Durkin A.S."/>
            <person name="Gwinn M.L."/>
            <person name="Haft D.H."/>
            <person name="Khouri H."/>
            <person name="Kolonay J.F."/>
            <person name="Madupu R."/>
            <person name="Mohammoud Y."/>
            <person name="Nelson W.C."/>
            <person name="Radune D."/>
            <person name="Romero C.M."/>
            <person name="Sarria S."/>
            <person name="Selengut J."/>
            <person name="Shamblin C."/>
            <person name="Sullivan S.A."/>
            <person name="White O."/>
            <person name="Yu Y."/>
            <person name="Zafar N."/>
            <person name="Zhou L."/>
            <person name="Fraser C.M."/>
        </authorList>
    </citation>
    <scope>NUCLEOTIDE SEQUENCE [LARGE SCALE GENOMIC DNA]</scope>
    <source>
        <strain evidence="11 12">ATCC 23344</strain>
    </source>
</reference>
<dbReference type="PANTHER" id="PTHR43531:SF16">
    <property type="entry name" value="METHYL-ACCEPTING CHEMOTAXIS PROTEIN II"/>
    <property type="match status" value="1"/>
</dbReference>
<evidence type="ECO:0000259" key="10">
    <source>
        <dbReference type="PROSITE" id="PS50885"/>
    </source>
</evidence>
<protein>
    <submittedName>
        <fullName evidence="11">Methyl-accepting chemotaxis protein, putative</fullName>
    </submittedName>
</protein>
<dbReference type="InterPro" id="IPR004090">
    <property type="entry name" value="Chemotax_Me-accpt_rcpt"/>
</dbReference>
<dbReference type="SMART" id="SM00304">
    <property type="entry name" value="HAMP"/>
    <property type="match status" value="1"/>
</dbReference>
<dbReference type="GO" id="GO:0006935">
    <property type="term" value="P:chemotaxis"/>
    <property type="evidence" value="ECO:0007669"/>
    <property type="project" value="InterPro"/>
</dbReference>
<evidence type="ECO:0000256" key="2">
    <source>
        <dbReference type="ARBA" id="ARBA00022475"/>
    </source>
</evidence>
<comment type="similarity">
    <text evidence="6">Belongs to the methyl-accepting chemotaxis (MCP) protein family.</text>
</comment>
<organism evidence="11 12">
    <name type="scientific">Burkholderia mallei (strain ATCC 23344)</name>
    <dbReference type="NCBI Taxonomy" id="243160"/>
    <lineage>
        <taxon>Bacteria</taxon>
        <taxon>Pseudomonadati</taxon>
        <taxon>Pseudomonadota</taxon>
        <taxon>Betaproteobacteria</taxon>
        <taxon>Burkholderiales</taxon>
        <taxon>Burkholderiaceae</taxon>
        <taxon>Burkholderia</taxon>
        <taxon>pseudomallei group</taxon>
    </lineage>
</organism>
<keyword evidence="5 8" id="KW-0472">Membrane</keyword>
<dbReference type="PROSITE" id="PS50885">
    <property type="entry name" value="HAMP"/>
    <property type="match status" value="1"/>
</dbReference>
<dbReference type="eggNOG" id="COG0840">
    <property type="taxonomic scope" value="Bacteria"/>
</dbReference>
<evidence type="ECO:0000256" key="3">
    <source>
        <dbReference type="ARBA" id="ARBA00022692"/>
    </source>
</evidence>
<dbReference type="Pfam" id="PF00672">
    <property type="entry name" value="HAMP"/>
    <property type="match status" value="1"/>
</dbReference>
<keyword evidence="7" id="KW-0807">Transducer</keyword>
<dbReference type="PANTHER" id="PTHR43531">
    <property type="entry name" value="PROTEIN ICFG"/>
    <property type="match status" value="1"/>
</dbReference>
<evidence type="ECO:0000313" key="12">
    <source>
        <dbReference type="Proteomes" id="UP000006693"/>
    </source>
</evidence>
<dbReference type="HOGENOM" id="CLU_000445_107_12_4"/>
<evidence type="ECO:0000259" key="9">
    <source>
        <dbReference type="PROSITE" id="PS50111"/>
    </source>
</evidence>
<feature type="transmembrane region" description="Helical" evidence="8">
    <location>
        <begin position="277"/>
        <end position="304"/>
    </location>
</feature>
<keyword evidence="12" id="KW-1185">Reference proteome</keyword>